<sequence>MDTRSLTTRERAVLDALLSTDIDNGAARRAQAVHAVVVAMCPSGDTTAPELPPPA</sequence>
<organism evidence="1 2">
    <name type="scientific">Catenuloplanes indicus</name>
    <dbReference type="NCBI Taxonomy" id="137267"/>
    <lineage>
        <taxon>Bacteria</taxon>
        <taxon>Bacillati</taxon>
        <taxon>Actinomycetota</taxon>
        <taxon>Actinomycetes</taxon>
        <taxon>Micromonosporales</taxon>
        <taxon>Micromonosporaceae</taxon>
        <taxon>Catenuloplanes</taxon>
    </lineage>
</organism>
<proteinExistence type="predicted"/>
<evidence type="ECO:0000313" key="1">
    <source>
        <dbReference type="EMBL" id="MDQ0364046.1"/>
    </source>
</evidence>
<accession>A0AAE3VUN1</accession>
<evidence type="ECO:0000313" key="2">
    <source>
        <dbReference type="Proteomes" id="UP001240236"/>
    </source>
</evidence>
<comment type="caution">
    <text evidence="1">The sequence shown here is derived from an EMBL/GenBank/DDBJ whole genome shotgun (WGS) entry which is preliminary data.</text>
</comment>
<name>A0AAE3VUN1_9ACTN</name>
<dbReference type="Proteomes" id="UP001240236">
    <property type="component" value="Unassembled WGS sequence"/>
</dbReference>
<keyword evidence="2" id="KW-1185">Reference proteome</keyword>
<reference evidence="1 2" key="1">
    <citation type="submission" date="2023-07" db="EMBL/GenBank/DDBJ databases">
        <title>Sequencing the genomes of 1000 actinobacteria strains.</title>
        <authorList>
            <person name="Klenk H.-P."/>
        </authorList>
    </citation>
    <scope>NUCLEOTIDE SEQUENCE [LARGE SCALE GENOMIC DNA]</scope>
    <source>
        <strain evidence="1 2">DSM 44709</strain>
    </source>
</reference>
<protein>
    <submittedName>
        <fullName evidence="1">Uncharacterized protein</fullName>
    </submittedName>
</protein>
<dbReference type="EMBL" id="JAUSUZ010000001">
    <property type="protein sequence ID" value="MDQ0364046.1"/>
    <property type="molecule type" value="Genomic_DNA"/>
</dbReference>
<dbReference type="RefSeq" id="WP_307235139.1">
    <property type="nucleotide sequence ID" value="NZ_JAUSUZ010000001.1"/>
</dbReference>
<gene>
    <name evidence="1" type="ORF">J2S42_000715</name>
</gene>
<dbReference type="AlphaFoldDB" id="A0AAE3VUN1"/>